<dbReference type="EC" id="2.7.7.38" evidence="5"/>
<dbReference type="CDD" id="cd02517">
    <property type="entry name" value="CMP-KDO-Synthetase"/>
    <property type="match status" value="1"/>
</dbReference>
<dbReference type="NCBIfam" id="TIGR00466">
    <property type="entry name" value="kdsB"/>
    <property type="match status" value="1"/>
</dbReference>
<dbReference type="RefSeq" id="WP_171802968.1">
    <property type="nucleotide sequence ID" value="NZ_CP053543.1"/>
</dbReference>
<dbReference type="EMBL" id="CP053543">
    <property type="protein sequence ID" value="QJY38883.1"/>
    <property type="molecule type" value="Genomic_DNA"/>
</dbReference>
<dbReference type="InterPro" id="IPR003329">
    <property type="entry name" value="Cytidylyl_trans"/>
</dbReference>
<evidence type="ECO:0000256" key="2">
    <source>
        <dbReference type="ARBA" id="ARBA00022679"/>
    </source>
</evidence>
<protein>
    <recommendedName>
        <fullName evidence="5">3-deoxy-manno-octulosonate cytidylyltransferase</fullName>
        <ecNumber evidence="5">2.7.7.38</ecNumber>
    </recommendedName>
    <alternativeName>
        <fullName evidence="5">CMP-2-keto-3-deoxyoctulosonic acid synthase</fullName>
        <shortName evidence="5">CKS</shortName>
        <shortName evidence="5">CMP-KDO synthase</shortName>
    </alternativeName>
</protein>
<keyword evidence="4 5" id="KW-0448">Lipopolysaccharide biosynthesis</keyword>
<evidence type="ECO:0000313" key="6">
    <source>
        <dbReference type="EMBL" id="QJY38883.1"/>
    </source>
</evidence>
<organism evidence="6 7">
    <name type="scientific">Vibrio europaeus</name>
    <dbReference type="NCBI Taxonomy" id="300876"/>
    <lineage>
        <taxon>Bacteria</taxon>
        <taxon>Pseudomonadati</taxon>
        <taxon>Pseudomonadota</taxon>
        <taxon>Gammaproteobacteria</taxon>
        <taxon>Vibrionales</taxon>
        <taxon>Vibrionaceae</taxon>
        <taxon>Vibrio</taxon>
        <taxon>Vibrio oreintalis group</taxon>
    </lineage>
</organism>
<sequence>MSKTHIVIPARFGSSRLPGKLMLDLVGKPVITHVVERALEITDSVYVATDHDEIYKVVTKFGAKAVMTSVSHNSGTDRLAEAATELGFADGDIVVNLQGDEPLMPASLLSQVAQLLEAHPAAGIATLIQRIEKVQDFMNPNVVKVAKGENNKALYFSRAPIPFPRDEYQPEMVDLPAGDYFRHIGLYAYRVATLKAITELQEHPLEELEKLEQLRPLAHGIDIVVDQACVAPEHGIDTLEDLERVRAVIANQ</sequence>
<dbReference type="Gene3D" id="3.90.550.10">
    <property type="entry name" value="Spore Coat Polysaccharide Biosynthesis Protein SpsA, Chain A"/>
    <property type="match status" value="1"/>
</dbReference>
<dbReference type="SUPFAM" id="SSF53448">
    <property type="entry name" value="Nucleotide-diphospho-sugar transferases"/>
    <property type="match status" value="1"/>
</dbReference>
<dbReference type="Proteomes" id="UP000501443">
    <property type="component" value="Chromosome 2"/>
</dbReference>
<accession>A0AAE7B108</accession>
<evidence type="ECO:0000256" key="3">
    <source>
        <dbReference type="ARBA" id="ARBA00022695"/>
    </source>
</evidence>
<proteinExistence type="inferred from homology"/>
<dbReference type="PANTHER" id="PTHR42866:SF2">
    <property type="entry name" value="3-DEOXY-MANNO-OCTULOSONATE CYTIDYLYLTRANSFERASE, MITOCHONDRIAL"/>
    <property type="match status" value="1"/>
</dbReference>
<dbReference type="NCBIfam" id="NF003952">
    <property type="entry name" value="PRK05450.1-5"/>
    <property type="match status" value="1"/>
</dbReference>
<gene>
    <name evidence="5 6" type="primary">kdsB</name>
    <name evidence="6" type="ORF">HOO69_20205</name>
</gene>
<evidence type="ECO:0000256" key="1">
    <source>
        <dbReference type="ARBA" id="ARBA00004370"/>
    </source>
</evidence>
<dbReference type="GO" id="GO:0009103">
    <property type="term" value="P:lipopolysaccharide biosynthetic process"/>
    <property type="evidence" value="ECO:0007669"/>
    <property type="project" value="UniProtKB-UniRule"/>
</dbReference>
<evidence type="ECO:0000256" key="4">
    <source>
        <dbReference type="ARBA" id="ARBA00022985"/>
    </source>
</evidence>
<dbReference type="NCBIfam" id="NF003950">
    <property type="entry name" value="PRK05450.1-3"/>
    <property type="match status" value="1"/>
</dbReference>
<comment type="similarity">
    <text evidence="5">Belongs to the KdsB family.</text>
</comment>
<evidence type="ECO:0000256" key="5">
    <source>
        <dbReference type="HAMAP-Rule" id="MF_00057"/>
    </source>
</evidence>
<dbReference type="PANTHER" id="PTHR42866">
    <property type="entry name" value="3-DEOXY-MANNO-OCTULOSONATE CYTIDYLYLTRANSFERASE"/>
    <property type="match status" value="1"/>
</dbReference>
<name>A0AAE7B108_9VIBR</name>
<comment type="function">
    <text evidence="5">Activates KDO (a required 8-carbon sugar) for incorporation into bacterial lipopolysaccharide in Gram-negative bacteria.</text>
</comment>
<comment type="subcellular location">
    <subcellularLocation>
        <location evidence="5">Cytoplasm</location>
    </subcellularLocation>
    <subcellularLocation>
        <location evidence="1">Membrane</location>
    </subcellularLocation>
</comment>
<evidence type="ECO:0000313" key="7">
    <source>
        <dbReference type="Proteomes" id="UP000501443"/>
    </source>
</evidence>
<comment type="pathway">
    <text evidence="5">Nucleotide-sugar biosynthesis; CMP-3-deoxy-D-manno-octulosonate biosynthesis; CMP-3-deoxy-D-manno-octulosonate from 3-deoxy-D-manno-octulosonate and CTP: step 1/1.</text>
</comment>
<dbReference type="GO" id="GO:0008690">
    <property type="term" value="F:3-deoxy-manno-octulosonate cytidylyltransferase activity"/>
    <property type="evidence" value="ECO:0007669"/>
    <property type="project" value="UniProtKB-UniRule"/>
</dbReference>
<dbReference type="GO" id="GO:0005829">
    <property type="term" value="C:cytosol"/>
    <property type="evidence" value="ECO:0007669"/>
    <property type="project" value="TreeGrafter"/>
</dbReference>
<reference evidence="6 7" key="1">
    <citation type="submission" date="2020-05" db="EMBL/GenBank/DDBJ databases">
        <title>First description outside Europe of the emergent pathogen for shellfish aquaculture Vibrio europaeus.</title>
        <authorList>
            <person name="Dubert J."/>
            <person name="Rojas R."/>
        </authorList>
    </citation>
    <scope>NUCLEOTIDE SEQUENCE [LARGE SCALE GENOMIC DNA]</scope>
    <source>
        <strain evidence="6 7">NPI-1</strain>
    </source>
</reference>
<dbReference type="InterPro" id="IPR004528">
    <property type="entry name" value="KdsB"/>
</dbReference>
<keyword evidence="5" id="KW-0963">Cytoplasm</keyword>
<dbReference type="GO" id="GO:0016020">
    <property type="term" value="C:membrane"/>
    <property type="evidence" value="ECO:0007669"/>
    <property type="project" value="UniProtKB-SubCell"/>
</dbReference>
<keyword evidence="2 5" id="KW-0808">Transferase</keyword>
<dbReference type="HAMAP" id="MF_00057">
    <property type="entry name" value="KdsB"/>
    <property type="match status" value="1"/>
</dbReference>
<comment type="catalytic activity">
    <reaction evidence="5">
        <text>3-deoxy-alpha-D-manno-oct-2-ulosonate + CTP = CMP-3-deoxy-beta-D-manno-octulosonate + diphosphate</text>
        <dbReference type="Rhea" id="RHEA:23448"/>
        <dbReference type="ChEBI" id="CHEBI:33019"/>
        <dbReference type="ChEBI" id="CHEBI:37563"/>
        <dbReference type="ChEBI" id="CHEBI:85986"/>
        <dbReference type="ChEBI" id="CHEBI:85987"/>
        <dbReference type="EC" id="2.7.7.38"/>
    </reaction>
</comment>
<dbReference type="Pfam" id="PF02348">
    <property type="entry name" value="CTP_transf_3"/>
    <property type="match status" value="1"/>
</dbReference>
<dbReference type="FunFam" id="3.90.550.10:FF:000011">
    <property type="entry name" value="3-deoxy-manno-octulosonate cytidylyltransferase"/>
    <property type="match status" value="1"/>
</dbReference>
<dbReference type="GO" id="GO:0033468">
    <property type="term" value="P:CMP-keto-3-deoxy-D-manno-octulosonic acid biosynthetic process"/>
    <property type="evidence" value="ECO:0007669"/>
    <property type="project" value="UniProtKB-UniRule"/>
</dbReference>
<dbReference type="AlphaFoldDB" id="A0AAE7B108"/>
<dbReference type="InterPro" id="IPR029044">
    <property type="entry name" value="Nucleotide-diphossugar_trans"/>
</dbReference>
<dbReference type="NCBIfam" id="NF009905">
    <property type="entry name" value="PRK13368.1"/>
    <property type="match status" value="1"/>
</dbReference>
<keyword evidence="3 5" id="KW-0548">Nucleotidyltransferase</keyword>